<feature type="transmembrane region" description="Helical" evidence="10">
    <location>
        <begin position="259"/>
        <end position="281"/>
    </location>
</feature>
<evidence type="ECO:0000256" key="1">
    <source>
        <dbReference type="ARBA" id="ARBA00004141"/>
    </source>
</evidence>
<comment type="subunit">
    <text evidence="10">Component of the Sec protein translocase complex. Heterotrimer consisting of SecY, SecE and SecG subunits. The heterotrimers can form oligomers, although 1 heterotrimer is thought to be able to translocate proteins. Interacts with the ribosome. Interacts with SecDF, and other proteins may be involved. Interacts with SecA.</text>
</comment>
<proteinExistence type="inferred from homology"/>
<dbReference type="KEGG" id="salq:SYNTR_2204"/>
<keyword evidence="5 10" id="KW-0653">Protein transport</keyword>
<dbReference type="PIRSF" id="PIRSF004557">
    <property type="entry name" value="SecY"/>
    <property type="match status" value="1"/>
</dbReference>
<dbReference type="PROSITE" id="PS00755">
    <property type="entry name" value="SECY_1"/>
    <property type="match status" value="1"/>
</dbReference>
<keyword evidence="15" id="KW-1185">Reference proteome</keyword>
<evidence type="ECO:0000256" key="7">
    <source>
        <dbReference type="ARBA" id="ARBA00023010"/>
    </source>
</evidence>
<evidence type="ECO:0000313" key="15">
    <source>
        <dbReference type="Proteomes" id="UP000426444"/>
    </source>
</evidence>
<evidence type="ECO:0000256" key="11">
    <source>
        <dbReference type="RuleBase" id="RU000537"/>
    </source>
</evidence>
<feature type="transmembrane region" description="Helical" evidence="10">
    <location>
        <begin position="203"/>
        <end position="225"/>
    </location>
</feature>
<accession>A0A6I6DPQ2</accession>
<evidence type="ECO:0000256" key="2">
    <source>
        <dbReference type="ARBA" id="ARBA00005751"/>
    </source>
</evidence>
<evidence type="ECO:0000256" key="5">
    <source>
        <dbReference type="ARBA" id="ARBA00022927"/>
    </source>
</evidence>
<comment type="function">
    <text evidence="10 11">The central subunit of the protein translocation channel SecYEG. Consists of two halves formed by TMs 1-5 and 6-10. These two domains form a lateral gate at the front which open onto the bilayer between TMs 2 and 7, and are clamped together by SecE at the back. The channel is closed by both a pore ring composed of hydrophobic SecY resides and a short helix (helix 2A) on the extracellular side of the membrane which forms a plug. The plug probably moves laterally to allow the channel to open. The ring and the pore may move independently.</text>
</comment>
<dbReference type="PROSITE" id="PS00756">
    <property type="entry name" value="SECY_2"/>
    <property type="match status" value="1"/>
</dbReference>
<dbReference type="GO" id="GO:0065002">
    <property type="term" value="P:intracellular protein transmembrane transport"/>
    <property type="evidence" value="ECO:0007669"/>
    <property type="project" value="UniProtKB-UniRule"/>
</dbReference>
<dbReference type="Proteomes" id="UP000426444">
    <property type="component" value="Chromosome"/>
</dbReference>
<evidence type="ECO:0000256" key="13">
    <source>
        <dbReference type="RuleBase" id="RU004349"/>
    </source>
</evidence>
<feature type="transmembrane region" description="Helical" evidence="10">
    <location>
        <begin position="383"/>
        <end position="401"/>
    </location>
</feature>
<comment type="similarity">
    <text evidence="2 10 13">Belongs to the SecY/SEC61-alpha family.</text>
</comment>
<protein>
    <recommendedName>
        <fullName evidence="9 10">Protein translocase subunit SecY</fullName>
    </recommendedName>
</protein>
<dbReference type="HAMAP" id="MF_01465">
    <property type="entry name" value="SecY"/>
    <property type="match status" value="1"/>
</dbReference>
<feature type="transmembrane region" description="Helical" evidence="10">
    <location>
        <begin position="355"/>
        <end position="377"/>
    </location>
</feature>
<comment type="subcellular location">
    <subcellularLocation>
        <location evidence="10">Cell membrane</location>
        <topology evidence="10">Multi-pass membrane protein</topology>
    </subcellularLocation>
    <subcellularLocation>
        <location evidence="1 12">Membrane</location>
        <topology evidence="1 12">Multi-pass membrane protein</topology>
    </subcellularLocation>
</comment>
<dbReference type="NCBIfam" id="TIGR00967">
    <property type="entry name" value="3a0501s007"/>
    <property type="match status" value="1"/>
</dbReference>
<gene>
    <name evidence="10" type="primary">secY</name>
    <name evidence="14" type="ORF">SYNTR_2204</name>
</gene>
<name>A0A6I6DPQ2_9FIRM</name>
<evidence type="ECO:0000256" key="4">
    <source>
        <dbReference type="ARBA" id="ARBA00022692"/>
    </source>
</evidence>
<dbReference type="FunFam" id="1.10.3370.10:FF:000001">
    <property type="entry name" value="Preprotein translocase subunit SecY"/>
    <property type="match status" value="1"/>
</dbReference>
<keyword evidence="7 10" id="KW-0811">Translocation</keyword>
<feature type="transmembrane region" description="Helical" evidence="10">
    <location>
        <begin position="111"/>
        <end position="130"/>
    </location>
</feature>
<evidence type="ECO:0000256" key="3">
    <source>
        <dbReference type="ARBA" id="ARBA00022448"/>
    </source>
</evidence>
<evidence type="ECO:0000313" key="14">
    <source>
        <dbReference type="EMBL" id="QGU00798.1"/>
    </source>
</evidence>
<organism evidence="14 15">
    <name type="scientific">Candidatus Syntrophocurvum alkaliphilum</name>
    <dbReference type="NCBI Taxonomy" id="2293317"/>
    <lineage>
        <taxon>Bacteria</taxon>
        <taxon>Bacillati</taxon>
        <taxon>Bacillota</taxon>
        <taxon>Clostridia</taxon>
        <taxon>Eubacteriales</taxon>
        <taxon>Syntrophomonadaceae</taxon>
        <taxon>Candidatus Syntrophocurvum</taxon>
    </lineage>
</organism>
<dbReference type="Pfam" id="PF00344">
    <property type="entry name" value="SecY"/>
    <property type="match status" value="1"/>
</dbReference>
<feature type="transmembrane region" description="Helical" evidence="10">
    <location>
        <begin position="174"/>
        <end position="191"/>
    </location>
</feature>
<evidence type="ECO:0000256" key="9">
    <source>
        <dbReference type="ARBA" id="ARBA00039733"/>
    </source>
</evidence>
<dbReference type="SUPFAM" id="SSF103491">
    <property type="entry name" value="Preprotein translocase SecY subunit"/>
    <property type="match status" value="1"/>
</dbReference>
<evidence type="ECO:0000256" key="6">
    <source>
        <dbReference type="ARBA" id="ARBA00022989"/>
    </source>
</evidence>
<reference evidence="15" key="1">
    <citation type="journal article" date="2019" name="Microbiology">
        <title>Complete Genome Sequence of an Uncultured Bacterium of the Candidate Phylum Bipolaricaulota.</title>
        <authorList>
            <person name="Kadnikov V.V."/>
            <person name="Mardanov A.V."/>
            <person name="Beletsky A.V."/>
            <person name="Frank Y.A."/>
            <person name="Karnachuk O.V."/>
            <person name="Ravin N.V."/>
        </authorList>
    </citation>
    <scope>NUCLEOTIDE SEQUENCE [LARGE SCALE GENOMIC DNA]</scope>
</reference>
<feature type="transmembrane region" description="Helical" evidence="10">
    <location>
        <begin position="301"/>
        <end position="323"/>
    </location>
</feature>
<dbReference type="RefSeq" id="WP_156204546.1">
    <property type="nucleotide sequence ID" value="NZ_CP046457.1"/>
</dbReference>
<dbReference type="GO" id="GO:0006605">
    <property type="term" value="P:protein targeting"/>
    <property type="evidence" value="ECO:0007669"/>
    <property type="project" value="UniProtKB-UniRule"/>
</dbReference>
<dbReference type="InterPro" id="IPR002208">
    <property type="entry name" value="SecY/SEC61-alpha"/>
</dbReference>
<dbReference type="PANTHER" id="PTHR10906">
    <property type="entry name" value="SECY/SEC61-ALPHA FAMILY MEMBER"/>
    <property type="match status" value="1"/>
</dbReference>
<dbReference type="GO" id="GO:0043952">
    <property type="term" value="P:protein transport by the Sec complex"/>
    <property type="evidence" value="ECO:0007669"/>
    <property type="project" value="UniProtKB-UniRule"/>
</dbReference>
<dbReference type="OrthoDB" id="9809248at2"/>
<evidence type="ECO:0000256" key="12">
    <source>
        <dbReference type="RuleBase" id="RU003484"/>
    </source>
</evidence>
<keyword evidence="10" id="KW-1003">Cell membrane</keyword>
<comment type="caution">
    <text evidence="10">Lacks conserved residue(s) required for the propagation of feature annotation.</text>
</comment>
<dbReference type="Gene3D" id="1.10.3370.10">
    <property type="entry name" value="SecY subunit domain"/>
    <property type="match status" value="1"/>
</dbReference>
<keyword evidence="4 10" id="KW-0812">Transmembrane</keyword>
<dbReference type="PRINTS" id="PR00303">
    <property type="entry name" value="SECYTRNLCASE"/>
</dbReference>
<dbReference type="InterPro" id="IPR023201">
    <property type="entry name" value="SecY_dom_sf"/>
</dbReference>
<keyword evidence="3 10" id="KW-0813">Transport</keyword>
<dbReference type="InterPro" id="IPR026593">
    <property type="entry name" value="SecY"/>
</dbReference>
<keyword evidence="6 10" id="KW-1133">Transmembrane helix</keyword>
<feature type="transmembrane region" description="Helical" evidence="10">
    <location>
        <begin position="142"/>
        <end position="162"/>
    </location>
</feature>
<evidence type="ECO:0000256" key="10">
    <source>
        <dbReference type="HAMAP-Rule" id="MF_01465"/>
    </source>
</evidence>
<sequence length="421" mass="45968">MLGSFQQAFKVGDLRTKLLFTLLMILVFRIGAHVPVPGVDANVMQELLKGQLFGFFDIISGGAFLRFSIFAMSITPYINASIIMQLLRVIIPRLDQMAKEGEEGQKQIQQYIRYGTVFLAFIQAIGMSVALSRFGAIIDPGFTSVMIIVVSLTAGTAMLMWIGEMITEKGIGNGISLIIFAGIVSGIPRQLSNLSQEIAGGIVGWFNILLFIIIALLIIASIVAVNEGQRRIPVQYAKRVVGRKMYGGQSTFLPLKVNAAGVIPIIFAMSLMMFPATIAMWGDQASGFNQFLNEYFHFGSVAYNAIYAVLIVFFTYFYVAIIFNPADVADNVKKYGGFIPGIRPGRPTAEHIDKVLTRLTLAGGTFLALIAILPNFVIGLTGITSLMFGGTSLLIMVGVALDTMKQIESHLLLRSYQGFVK</sequence>
<dbReference type="GO" id="GO:0005886">
    <property type="term" value="C:plasma membrane"/>
    <property type="evidence" value="ECO:0007669"/>
    <property type="project" value="UniProtKB-SubCell"/>
</dbReference>
<dbReference type="EMBL" id="CP046457">
    <property type="protein sequence ID" value="QGU00798.1"/>
    <property type="molecule type" value="Genomic_DNA"/>
</dbReference>
<evidence type="ECO:0000256" key="8">
    <source>
        <dbReference type="ARBA" id="ARBA00023136"/>
    </source>
</evidence>
<dbReference type="AlphaFoldDB" id="A0A6I6DPQ2"/>
<dbReference type="InterPro" id="IPR030659">
    <property type="entry name" value="SecY_CS"/>
</dbReference>
<keyword evidence="8 10" id="KW-0472">Membrane</keyword>